<dbReference type="AlphaFoldDB" id="A0A2H0TFQ0"/>
<sequence length="300" mass="33190">MEKNAPKANIYDYARKLKKEITLMNMFDLKGEVAVVTGGGGLLGWQYVSILLSAGASVAVLDKKFYPSENLKDNLLKEMGYPYVYHVTDIISKGSVDRCFTEIVGTLGTPTILINNAGADSRPNASEKDNGPFEDVPEEAWRVFLDSHLTGAFLVSQAFIREYKKAFNKGDVRNGSIINISSTYGLVSPDQDVYDFRRKNGGKYYKPVGYSVAKSGVFNFTRWLAEYAAPYGVRVNTLVPGGVLEKQDPEFIREYKKRTMLKRMASADDYNGAVLFLASHKASGYMTGSSIVVDGGWTAR</sequence>
<comment type="similarity">
    <text evidence="1">Belongs to the short-chain dehydrogenases/reductases (SDR) family.</text>
</comment>
<dbReference type="PANTHER" id="PTHR42760:SF133">
    <property type="entry name" value="3-OXOACYL-[ACYL-CARRIER-PROTEIN] REDUCTASE"/>
    <property type="match status" value="1"/>
</dbReference>
<organism evidence="3 4">
    <name type="scientific">Candidatus Niyogibacteria bacterium CG10_big_fil_rev_8_21_14_0_10_42_19</name>
    <dbReference type="NCBI Taxonomy" id="1974725"/>
    <lineage>
        <taxon>Bacteria</taxon>
        <taxon>Candidatus Niyogiibacteriota</taxon>
    </lineage>
</organism>
<evidence type="ECO:0000313" key="4">
    <source>
        <dbReference type="Proteomes" id="UP000229383"/>
    </source>
</evidence>
<evidence type="ECO:0000256" key="2">
    <source>
        <dbReference type="ARBA" id="ARBA00023002"/>
    </source>
</evidence>
<dbReference type="EMBL" id="PFCN01000020">
    <property type="protein sequence ID" value="PIR70388.1"/>
    <property type="molecule type" value="Genomic_DNA"/>
</dbReference>
<reference evidence="4" key="1">
    <citation type="submission" date="2017-09" db="EMBL/GenBank/DDBJ databases">
        <title>Depth-based differentiation of microbial function through sediment-hosted aquifers and enrichment of novel symbionts in the deep terrestrial subsurface.</title>
        <authorList>
            <person name="Probst A.J."/>
            <person name="Ladd B."/>
            <person name="Jarett J.K."/>
            <person name="Geller-Mcgrath D.E."/>
            <person name="Sieber C.M.K."/>
            <person name="Emerson J.B."/>
            <person name="Anantharaman K."/>
            <person name="Thomas B.C."/>
            <person name="Malmstrom R."/>
            <person name="Stieglmeier M."/>
            <person name="Klingl A."/>
            <person name="Woyke T."/>
            <person name="Ryan C.M."/>
            <person name="Banfield J.F."/>
        </authorList>
    </citation>
    <scope>NUCLEOTIDE SEQUENCE [LARGE SCALE GENOMIC DNA]</scope>
</reference>
<protein>
    <submittedName>
        <fullName evidence="3">Short-chain dehydrogenase</fullName>
    </submittedName>
</protein>
<dbReference type="Proteomes" id="UP000229383">
    <property type="component" value="Unassembled WGS sequence"/>
</dbReference>
<evidence type="ECO:0000256" key="1">
    <source>
        <dbReference type="ARBA" id="ARBA00006484"/>
    </source>
</evidence>
<dbReference type="Gene3D" id="3.40.50.720">
    <property type="entry name" value="NAD(P)-binding Rossmann-like Domain"/>
    <property type="match status" value="1"/>
</dbReference>
<dbReference type="PRINTS" id="PR00081">
    <property type="entry name" value="GDHRDH"/>
</dbReference>
<name>A0A2H0TFQ0_9BACT</name>
<dbReference type="Pfam" id="PF13561">
    <property type="entry name" value="adh_short_C2"/>
    <property type="match status" value="1"/>
</dbReference>
<evidence type="ECO:0000313" key="3">
    <source>
        <dbReference type="EMBL" id="PIR70388.1"/>
    </source>
</evidence>
<keyword evidence="2" id="KW-0560">Oxidoreductase</keyword>
<comment type="caution">
    <text evidence="3">The sequence shown here is derived from an EMBL/GenBank/DDBJ whole genome shotgun (WGS) entry which is preliminary data.</text>
</comment>
<accession>A0A2H0TFQ0</accession>
<dbReference type="InterPro" id="IPR036291">
    <property type="entry name" value="NAD(P)-bd_dom_sf"/>
</dbReference>
<dbReference type="PANTHER" id="PTHR42760">
    <property type="entry name" value="SHORT-CHAIN DEHYDROGENASES/REDUCTASES FAMILY MEMBER"/>
    <property type="match status" value="1"/>
</dbReference>
<dbReference type="GO" id="GO:0016616">
    <property type="term" value="F:oxidoreductase activity, acting on the CH-OH group of donors, NAD or NADP as acceptor"/>
    <property type="evidence" value="ECO:0007669"/>
    <property type="project" value="TreeGrafter"/>
</dbReference>
<dbReference type="SUPFAM" id="SSF51735">
    <property type="entry name" value="NAD(P)-binding Rossmann-fold domains"/>
    <property type="match status" value="1"/>
</dbReference>
<dbReference type="InterPro" id="IPR002347">
    <property type="entry name" value="SDR_fam"/>
</dbReference>
<gene>
    <name evidence="3" type="ORF">COU46_01720</name>
</gene>
<dbReference type="PRINTS" id="PR00080">
    <property type="entry name" value="SDRFAMILY"/>
</dbReference>
<proteinExistence type="inferred from homology"/>